<organism evidence="2 3">
    <name type="scientific">Madurella fahalii</name>
    <dbReference type="NCBI Taxonomy" id="1157608"/>
    <lineage>
        <taxon>Eukaryota</taxon>
        <taxon>Fungi</taxon>
        <taxon>Dikarya</taxon>
        <taxon>Ascomycota</taxon>
        <taxon>Pezizomycotina</taxon>
        <taxon>Sordariomycetes</taxon>
        <taxon>Sordariomycetidae</taxon>
        <taxon>Sordariales</taxon>
        <taxon>Sordariales incertae sedis</taxon>
        <taxon>Madurella</taxon>
    </lineage>
</organism>
<accession>A0ABQ0GIE4</accession>
<dbReference type="EMBL" id="BAAFSV010000004">
    <property type="protein sequence ID" value="GAB1317527.1"/>
    <property type="molecule type" value="Genomic_DNA"/>
</dbReference>
<evidence type="ECO:0000313" key="3">
    <source>
        <dbReference type="Proteomes" id="UP001628179"/>
    </source>
</evidence>
<dbReference type="RefSeq" id="XP_070919258.1">
    <property type="nucleotide sequence ID" value="XM_071063157.1"/>
</dbReference>
<keyword evidence="3" id="KW-1185">Reference proteome</keyword>
<dbReference type="GeneID" id="98178480"/>
<protein>
    <submittedName>
        <fullName evidence="2">Uncharacterized protein</fullName>
    </submittedName>
</protein>
<evidence type="ECO:0000313" key="2">
    <source>
        <dbReference type="EMBL" id="GAB1317527.1"/>
    </source>
</evidence>
<evidence type="ECO:0000256" key="1">
    <source>
        <dbReference type="SAM" id="MobiDB-lite"/>
    </source>
</evidence>
<gene>
    <name evidence="2" type="ORF">MFIFM68171_07737</name>
</gene>
<proteinExistence type="predicted"/>
<feature type="region of interest" description="Disordered" evidence="1">
    <location>
        <begin position="85"/>
        <end position="141"/>
    </location>
</feature>
<reference evidence="2 3" key="1">
    <citation type="submission" date="2024-09" db="EMBL/GenBank/DDBJ databases">
        <title>Itraconazole resistance in Madurella fahalii resulting from another homologue of gene encoding cytochrome P450 14-alpha sterol demethylase (CYP51).</title>
        <authorList>
            <person name="Yoshioka I."/>
            <person name="Fahal A.H."/>
            <person name="Kaneko S."/>
            <person name="Yaguchi T."/>
        </authorList>
    </citation>
    <scope>NUCLEOTIDE SEQUENCE [LARGE SCALE GENOMIC DNA]</scope>
    <source>
        <strain evidence="2 3">IFM 68171</strain>
    </source>
</reference>
<comment type="caution">
    <text evidence="2">The sequence shown here is derived from an EMBL/GenBank/DDBJ whole genome shotgun (WGS) entry which is preliminary data.</text>
</comment>
<feature type="compositionally biased region" description="Low complexity" evidence="1">
    <location>
        <begin position="128"/>
        <end position="141"/>
    </location>
</feature>
<dbReference type="Proteomes" id="UP001628179">
    <property type="component" value="Unassembled WGS sequence"/>
</dbReference>
<sequence>MQSAHYAAGKLNTISNPVYPTIVAADALTLCCQSRLPFSAAVTFRRHSDGPAFAQTDYRRYDSDELAADAEPDDEWAQLLAAAEQEERAEYHATAQARFPRPGPQRLKDATGHPRPPPGSVDQPKKMIIPPEGQPLPEGLPTGFRDMTLEEQEEELWIVSEEDRLGTEWDLDDPGKHRPYTNDYPPYSPAKVIGVLHRWRNRSWTPREWRLARAIASNRSLRTPIITAQAMLRRYALLARREGIKTKIERYLGSTEEWKYRLDKLAVQTGITEADIKQWLWILHPQEGDMQLRRFFKSNCRKPIFLLTLLLARDKSIRDPFTFMAVLKYIRDNYISLERPSDELANRVYQGQGRSMSWWHFLVVLYRLAWHARETWPAAMTLISRLTVDYITIMPPDRGGRALTGYQARSLVFNKALQYFAWPARIRPLDHMEHNWAAQRHLLRLAASVDPPLMMDHNSYRSIRAVLIGMNKNKAEAKNADRAAKTWPPYRRALDGIDERRNPEDDLSKSVKTGLLAREAGYNDDIVDRALSALGGSGFGDSPSIQTRSLPPPMFSGSRANQNIFSEWAALVKATRNAREAWIMFDSPPRPGLRPNSQVYAEMFEKLFARPVTDSPTIRPGDAKEVFPVHDGNLSEFEIARLTPPSPEELYDLMLRRDNIKPAGYCLVVLVENARSRTDALRYLRDSPWEPYIEALEDTGTWVNRTAAGTTKVMRKLSTIPIAVFNAWISMLCRIHTRTPREGSLIASLGPTADLGRGTMPAHEHRVREISKGASIVEAIELTRVFHSRNAKIARHDKKPWHLIMQALAGPKLLYSPLGAAFNILKTLTWFLDIYERTTASKGIDPVSFETLCLIIRKTLKLSTFVETGGEMIQRDYIAGNPHIDKLIVRAHRLAIKAFKDLTVALPIETEEDIAEEDLEHERPPRGMLRYNVSGRPLYRYMMALGCCGNEKEMVRVMNWILDGWELEHIRESAKTPTHLDYHYLIRTLAYFIEVARQLVNPDDLERIRHRLEQLVWKQECTWFWPDEGWRVQARVASEADTDLQIVERWSQIRDMLSFSDPGRESATTLADLVREMPIEFRELERPPGR</sequence>
<name>A0ABQ0GIE4_9PEZI</name>